<dbReference type="InterPro" id="IPR052386">
    <property type="entry name" value="GPSM"/>
</dbReference>
<evidence type="ECO:0000256" key="4">
    <source>
        <dbReference type="PROSITE-ProRule" id="PRU00339"/>
    </source>
</evidence>
<name>B2J1Y4_NOSP7</name>
<accession>B2J1Y4</accession>
<dbReference type="GO" id="GO:0001965">
    <property type="term" value="F:G-protein alpha-subunit binding"/>
    <property type="evidence" value="ECO:0007669"/>
    <property type="project" value="TreeGrafter"/>
</dbReference>
<dbReference type="STRING" id="63737.Npun_R3590"/>
<comment type="subcellular location">
    <subcellularLocation>
        <location evidence="1">Cytoplasm</location>
    </subcellularLocation>
</comment>
<evidence type="ECO:0000256" key="2">
    <source>
        <dbReference type="ARBA" id="ARBA00022490"/>
    </source>
</evidence>
<evidence type="ECO:0000256" key="3">
    <source>
        <dbReference type="ARBA" id="ARBA00022737"/>
    </source>
</evidence>
<dbReference type="SMART" id="SM00028">
    <property type="entry name" value="TPR"/>
    <property type="match status" value="4"/>
</dbReference>
<evidence type="ECO:0000313" key="5">
    <source>
        <dbReference type="EMBL" id="ACC81986.1"/>
    </source>
</evidence>
<protein>
    <submittedName>
        <fullName evidence="5">TPR repeat-containing protein</fullName>
    </submittedName>
</protein>
<proteinExistence type="predicted"/>
<dbReference type="PROSITE" id="PS50005">
    <property type="entry name" value="TPR"/>
    <property type="match status" value="1"/>
</dbReference>
<dbReference type="Pfam" id="PF13424">
    <property type="entry name" value="TPR_12"/>
    <property type="match status" value="1"/>
</dbReference>
<dbReference type="EMBL" id="CP001037">
    <property type="protein sequence ID" value="ACC81986.1"/>
    <property type="molecule type" value="Genomic_DNA"/>
</dbReference>
<sequence>MSDSLPLRDRYLALIDEIVETTLKGKISSVEMVYQMLLKGITSGTGEVFELVLSDRLNALQSQVDGEKDELKKAKATRSLRAIKTIQSQWQRWQEQNKTTEAIASAVTEITTAPADERLATFLRITDPNQKYPLNLQQLQQLSKALQQFAQADSDLEQFSEGITRGLASWQRLQDNLLSWMYEQKEALGFGGVPGERGPWASWAKQLNSELPKALLRTLAMEKSAIEFAQRQRGITLRDWVEMALILQFLQRGLINWFDQQAYDVKAGPKLSISTFLTFAVIWSQLASGFASIGTVYADACSQIMLQILRTFAQRPYFPFYGGIFASFTGTYLRDALDYLDEPLRRGEGTQEKARILTLLGYSQRALGQYQRSIDFHQQALEIARNAGDRACEIANLNHLSRTYVQQQNYAEAINYSQRALILSRQAGDAYGGQSQRTGEANALVNLGYSEVMQAQELENLEPETYEAAINYLEQGLKLSEKLGDIQSKALCVSSLGIAYLVIGEHQTAIKYLEDGFKTAQVSGDLYLQGRNLAYLAEAYYHLHNSEKTVYTGCLGMYLLEQIASNEWRQAAGLLTILQGQIGAEAFQSFLQQHRPKIIAVIGVDGYDYIPKLLEIYKQDM</sequence>
<dbReference type="PANTHER" id="PTHR45954:SF1">
    <property type="entry name" value="LD33695P"/>
    <property type="match status" value="1"/>
</dbReference>
<dbReference type="InterPro" id="IPR019734">
    <property type="entry name" value="TPR_rpt"/>
</dbReference>
<dbReference type="GO" id="GO:0005092">
    <property type="term" value="F:GDP-dissociation inhibitor activity"/>
    <property type="evidence" value="ECO:0007669"/>
    <property type="project" value="TreeGrafter"/>
</dbReference>
<organism evidence="5 6">
    <name type="scientific">Nostoc punctiforme (strain ATCC 29133 / PCC 73102)</name>
    <dbReference type="NCBI Taxonomy" id="63737"/>
    <lineage>
        <taxon>Bacteria</taxon>
        <taxon>Bacillati</taxon>
        <taxon>Cyanobacteriota</taxon>
        <taxon>Cyanophyceae</taxon>
        <taxon>Nostocales</taxon>
        <taxon>Nostocaceae</taxon>
        <taxon>Nostoc</taxon>
    </lineage>
</organism>
<keyword evidence="6" id="KW-1185">Reference proteome</keyword>
<dbReference type="AlphaFoldDB" id="B2J1Y4"/>
<dbReference type="Proteomes" id="UP000001191">
    <property type="component" value="Chromosome"/>
</dbReference>
<evidence type="ECO:0000256" key="1">
    <source>
        <dbReference type="ARBA" id="ARBA00004496"/>
    </source>
</evidence>
<dbReference type="Gene3D" id="1.25.40.10">
    <property type="entry name" value="Tetratricopeptide repeat domain"/>
    <property type="match status" value="1"/>
</dbReference>
<dbReference type="HOGENOM" id="CLU_434575_0_0_3"/>
<dbReference type="PANTHER" id="PTHR45954">
    <property type="entry name" value="LD33695P"/>
    <property type="match status" value="1"/>
</dbReference>
<dbReference type="EnsemblBacteria" id="ACC81986">
    <property type="protein sequence ID" value="ACC81986"/>
    <property type="gene ID" value="Npun_R3590"/>
</dbReference>
<feature type="repeat" description="TPR" evidence="4">
    <location>
        <begin position="354"/>
        <end position="387"/>
    </location>
</feature>
<reference evidence="5 6" key="2">
    <citation type="journal article" date="2013" name="Plant Physiol.">
        <title>A Nostoc punctiforme Sugar Transporter Necessary to Establish a Cyanobacterium-Plant Symbiosis.</title>
        <authorList>
            <person name="Ekman M."/>
            <person name="Picossi S."/>
            <person name="Campbell E.L."/>
            <person name="Meeks J.C."/>
            <person name="Flores E."/>
        </authorList>
    </citation>
    <scope>NUCLEOTIDE SEQUENCE [LARGE SCALE GENOMIC DNA]</scope>
    <source>
        <strain evidence="6">ATCC 29133 / PCC 73102</strain>
    </source>
</reference>
<keyword evidence="3" id="KW-0677">Repeat</keyword>
<dbReference type="InterPro" id="IPR011990">
    <property type="entry name" value="TPR-like_helical_dom_sf"/>
</dbReference>
<dbReference type="SUPFAM" id="SSF48452">
    <property type="entry name" value="TPR-like"/>
    <property type="match status" value="1"/>
</dbReference>
<dbReference type="KEGG" id="npu:Npun_R3590"/>
<dbReference type="eggNOG" id="COG0457">
    <property type="taxonomic scope" value="Bacteria"/>
</dbReference>
<dbReference type="GO" id="GO:0005938">
    <property type="term" value="C:cell cortex"/>
    <property type="evidence" value="ECO:0007669"/>
    <property type="project" value="TreeGrafter"/>
</dbReference>
<dbReference type="OrthoDB" id="428332at2"/>
<dbReference type="RefSeq" id="WP_012409958.1">
    <property type="nucleotide sequence ID" value="NC_010628.1"/>
</dbReference>
<reference evidence="6" key="1">
    <citation type="submission" date="2008-04" db="EMBL/GenBank/DDBJ databases">
        <title>Complete sequence of chromosome of Nostoc punctiforme ATCC 29133.</title>
        <authorList>
            <consortium name="US DOE Joint Genome Institute"/>
            <person name="Copeland A."/>
            <person name="Lucas S."/>
            <person name="Lapidus A."/>
            <person name="Glavina del Rio T."/>
            <person name="Dalin E."/>
            <person name="Tice H."/>
            <person name="Pitluck S."/>
            <person name="Chain P."/>
            <person name="Malfatti S."/>
            <person name="Shin M."/>
            <person name="Vergez L."/>
            <person name="Schmutz J."/>
            <person name="Larimer F."/>
            <person name="Land M."/>
            <person name="Hauser L."/>
            <person name="Kyrpides N."/>
            <person name="Kim E."/>
            <person name="Meeks J.C."/>
            <person name="Elhai J."/>
            <person name="Campbell E.L."/>
            <person name="Thiel T."/>
            <person name="Longmire J."/>
            <person name="Potts M."/>
            <person name="Atlas R."/>
        </authorList>
    </citation>
    <scope>NUCLEOTIDE SEQUENCE [LARGE SCALE GENOMIC DNA]</scope>
    <source>
        <strain evidence="6">ATCC 29133 / PCC 73102</strain>
    </source>
</reference>
<dbReference type="PhylomeDB" id="B2J1Y4"/>
<gene>
    <name evidence="5" type="ordered locus">Npun_R3590</name>
</gene>
<keyword evidence="2" id="KW-0963">Cytoplasm</keyword>
<keyword evidence="4" id="KW-0802">TPR repeat</keyword>
<evidence type="ECO:0000313" key="6">
    <source>
        <dbReference type="Proteomes" id="UP000001191"/>
    </source>
</evidence>